<keyword evidence="1" id="KW-1133">Transmembrane helix</keyword>
<keyword evidence="1" id="KW-0812">Transmembrane</keyword>
<accession>A0A9X2PHR3</accession>
<reference evidence="2" key="1">
    <citation type="submission" date="2022-08" db="EMBL/GenBank/DDBJ databases">
        <authorList>
            <person name="Li F."/>
        </authorList>
    </citation>
    <scope>NUCLEOTIDE SEQUENCE</scope>
    <source>
        <strain evidence="2">MQZ15Z-1</strain>
    </source>
</reference>
<gene>
    <name evidence="2" type="ORF">NVS89_09955</name>
</gene>
<name>A0A9X2PHR3_9HYPH</name>
<keyword evidence="3" id="KW-1185">Reference proteome</keyword>
<dbReference type="AlphaFoldDB" id="A0A9X2PHR3"/>
<evidence type="ECO:0000313" key="2">
    <source>
        <dbReference type="EMBL" id="MCS0495422.1"/>
    </source>
</evidence>
<dbReference type="RefSeq" id="WP_258732533.1">
    <property type="nucleotide sequence ID" value="NZ_JANTHZ010000003.1"/>
</dbReference>
<keyword evidence="1" id="KW-0472">Membrane</keyword>
<evidence type="ECO:0000256" key="1">
    <source>
        <dbReference type="SAM" id="Phobius"/>
    </source>
</evidence>
<proteinExistence type="predicted"/>
<comment type="caution">
    <text evidence="2">The sequence shown here is derived from an EMBL/GenBank/DDBJ whole genome shotgun (WGS) entry which is preliminary data.</text>
</comment>
<sequence>MIESVWSLISNEAFLGAVIGGVLAAVGSMSALVWQQRLHARDRRDTARAIFKEHGRHIQQLLDKLISHYENRNEIWFEYTSRIETVTNVVDRNLEWLAIIGGSEEAERIRNYFYEALYASKRSVGWQNRLYELDNSKTKEENSKKIAEIDGLIREVKTEIRNSVVTLKQIRLNGKSIF</sequence>
<feature type="transmembrane region" description="Helical" evidence="1">
    <location>
        <begin position="13"/>
        <end position="34"/>
    </location>
</feature>
<dbReference type="Proteomes" id="UP001151088">
    <property type="component" value="Unassembled WGS sequence"/>
</dbReference>
<dbReference type="EMBL" id="JANTHZ010000003">
    <property type="protein sequence ID" value="MCS0495422.1"/>
    <property type="molecule type" value="Genomic_DNA"/>
</dbReference>
<evidence type="ECO:0000313" key="3">
    <source>
        <dbReference type="Proteomes" id="UP001151088"/>
    </source>
</evidence>
<protein>
    <submittedName>
        <fullName evidence="2">Uncharacterized protein</fullName>
    </submittedName>
</protein>
<organism evidence="2 3">
    <name type="scientific">Ancylobacter mangrovi</name>
    <dbReference type="NCBI Taxonomy" id="2972472"/>
    <lineage>
        <taxon>Bacteria</taxon>
        <taxon>Pseudomonadati</taxon>
        <taxon>Pseudomonadota</taxon>
        <taxon>Alphaproteobacteria</taxon>
        <taxon>Hyphomicrobiales</taxon>
        <taxon>Xanthobacteraceae</taxon>
        <taxon>Ancylobacter</taxon>
    </lineage>
</organism>